<dbReference type="AlphaFoldDB" id="A0AAN0J701"/>
<accession>A0AAN0J701</accession>
<evidence type="ECO:0000313" key="3">
    <source>
        <dbReference type="Proteomes" id="UP000007879"/>
    </source>
</evidence>
<dbReference type="EnsemblMetazoa" id="XM_019996919.1">
    <property type="protein sequence ID" value="XP_019852478.1"/>
    <property type="gene ID" value="LOC105312874"/>
</dbReference>
<feature type="region of interest" description="Disordered" evidence="1">
    <location>
        <begin position="280"/>
        <end position="312"/>
    </location>
</feature>
<evidence type="ECO:0000313" key="2">
    <source>
        <dbReference type="EnsemblMetazoa" id="XP_019852478.1"/>
    </source>
</evidence>
<reference evidence="3" key="1">
    <citation type="journal article" date="2010" name="Nature">
        <title>The Amphimedon queenslandica genome and the evolution of animal complexity.</title>
        <authorList>
            <person name="Srivastava M."/>
            <person name="Simakov O."/>
            <person name="Chapman J."/>
            <person name="Fahey B."/>
            <person name="Gauthier M.E."/>
            <person name="Mitros T."/>
            <person name="Richards G.S."/>
            <person name="Conaco C."/>
            <person name="Dacre M."/>
            <person name="Hellsten U."/>
            <person name="Larroux C."/>
            <person name="Putnam N.H."/>
            <person name="Stanke M."/>
            <person name="Adamska M."/>
            <person name="Darling A."/>
            <person name="Degnan S.M."/>
            <person name="Oakley T.H."/>
            <person name="Plachetzki D.C."/>
            <person name="Zhai Y."/>
            <person name="Adamski M."/>
            <person name="Calcino A."/>
            <person name="Cummins S.F."/>
            <person name="Goodstein D.M."/>
            <person name="Harris C."/>
            <person name="Jackson D.J."/>
            <person name="Leys S.P."/>
            <person name="Shu S."/>
            <person name="Woodcroft B.J."/>
            <person name="Vervoort M."/>
            <person name="Kosik K.S."/>
            <person name="Manning G."/>
            <person name="Degnan B.M."/>
            <person name="Rokhsar D.S."/>
        </authorList>
    </citation>
    <scope>NUCLEOTIDE SEQUENCE [LARGE SCALE GENOMIC DNA]</scope>
</reference>
<feature type="compositionally biased region" description="Basic residues" evidence="1">
    <location>
        <begin position="295"/>
        <end position="308"/>
    </location>
</feature>
<dbReference type="KEGG" id="aqu:105312874"/>
<feature type="compositionally biased region" description="Basic and acidic residues" evidence="1">
    <location>
        <begin position="280"/>
        <end position="290"/>
    </location>
</feature>
<protein>
    <submittedName>
        <fullName evidence="2">Uncharacterized protein</fullName>
    </submittedName>
</protein>
<dbReference type="RefSeq" id="XP_019852478.1">
    <property type="nucleotide sequence ID" value="XM_019996919.1"/>
</dbReference>
<proteinExistence type="predicted"/>
<keyword evidence="3" id="KW-1185">Reference proteome</keyword>
<organism evidence="2 3">
    <name type="scientific">Amphimedon queenslandica</name>
    <name type="common">Sponge</name>
    <dbReference type="NCBI Taxonomy" id="400682"/>
    <lineage>
        <taxon>Eukaryota</taxon>
        <taxon>Metazoa</taxon>
        <taxon>Porifera</taxon>
        <taxon>Demospongiae</taxon>
        <taxon>Heteroscleromorpha</taxon>
        <taxon>Haplosclerida</taxon>
        <taxon>Niphatidae</taxon>
        <taxon>Amphimedon</taxon>
    </lineage>
</organism>
<dbReference type="Proteomes" id="UP000007879">
    <property type="component" value="Unassembled WGS sequence"/>
</dbReference>
<name>A0AAN0J701_AMPQE</name>
<evidence type="ECO:0000256" key="1">
    <source>
        <dbReference type="SAM" id="MobiDB-lite"/>
    </source>
</evidence>
<sequence length="383" mass="44175">MAQSSIFCGLFKRDTILGDHSNTQDQMQILEEKEEYAITKEPEVVYKSNKMVKKLDSDVTIDDITMIDPDDIRQQFLNYFENAEIELPKKLQMNKVKTLIVVKELFQESFRCCRSTLNATLKESFYELTQLPLQKESLDGQCKDLSDVFKAYHFLLKHSQDKLRSIDQYAIDQVIRSIPGGILLPHDEAMEAIKICWKMQLLDEPFFICQPEVFNENWHEIYYDNSDGEPNYELVYYRPVLINSAGGQVACKGLVGKRRGIKAVSSSKQLLKEENPIVEKYNKGGDDQQKSHQSITKKQKRSKKRRGTKQNFKEKKIRTMLIDVATAITNLCTSSADHDRIEAMSAMKMIILKEPKPKVLATLKNVNEMLEKSMNFQGYETAV</sequence>
<dbReference type="GeneID" id="105312874"/>
<reference evidence="2" key="2">
    <citation type="submission" date="2024-06" db="UniProtKB">
        <authorList>
            <consortium name="EnsemblMetazoa"/>
        </authorList>
    </citation>
    <scope>IDENTIFICATION</scope>
</reference>